<gene>
    <name evidence="1" type="ORF">DSO57_1029085</name>
</gene>
<evidence type="ECO:0000313" key="1">
    <source>
        <dbReference type="EMBL" id="KAJ9048997.1"/>
    </source>
</evidence>
<proteinExistence type="predicted"/>
<dbReference type="Proteomes" id="UP001165960">
    <property type="component" value="Unassembled WGS sequence"/>
</dbReference>
<reference evidence="1" key="1">
    <citation type="submission" date="2022-04" db="EMBL/GenBank/DDBJ databases">
        <title>Genome of the entomopathogenic fungus Entomophthora muscae.</title>
        <authorList>
            <person name="Elya C."/>
            <person name="Lovett B.R."/>
            <person name="Lee E."/>
            <person name="Macias A.M."/>
            <person name="Hajek A.E."/>
            <person name="De Bivort B.L."/>
            <person name="Kasson M.T."/>
            <person name="De Fine Licht H.H."/>
            <person name="Stajich J.E."/>
        </authorList>
    </citation>
    <scope>NUCLEOTIDE SEQUENCE</scope>
    <source>
        <strain evidence="1">Berkeley</strain>
    </source>
</reference>
<dbReference type="EMBL" id="QTSX02007289">
    <property type="protein sequence ID" value="KAJ9048997.1"/>
    <property type="molecule type" value="Genomic_DNA"/>
</dbReference>
<protein>
    <submittedName>
        <fullName evidence="1">Uncharacterized protein</fullName>
    </submittedName>
</protein>
<keyword evidence="2" id="KW-1185">Reference proteome</keyword>
<comment type="caution">
    <text evidence="1">The sequence shown here is derived from an EMBL/GenBank/DDBJ whole genome shotgun (WGS) entry which is preliminary data.</text>
</comment>
<name>A0ACC2RFX7_9FUNG</name>
<organism evidence="1 2">
    <name type="scientific">Entomophthora muscae</name>
    <dbReference type="NCBI Taxonomy" id="34485"/>
    <lineage>
        <taxon>Eukaryota</taxon>
        <taxon>Fungi</taxon>
        <taxon>Fungi incertae sedis</taxon>
        <taxon>Zoopagomycota</taxon>
        <taxon>Entomophthoromycotina</taxon>
        <taxon>Entomophthoromycetes</taxon>
        <taxon>Entomophthorales</taxon>
        <taxon>Entomophthoraceae</taxon>
        <taxon>Entomophthora</taxon>
    </lineage>
</organism>
<evidence type="ECO:0000313" key="2">
    <source>
        <dbReference type="Proteomes" id="UP001165960"/>
    </source>
</evidence>
<accession>A0ACC2RFX7</accession>
<sequence>MHFNPLSDLSLWGEEITTVHSALESSLVIANVKYDCLFMEYKYLWIANICFSLQLDSVIIDQGPTGRVSIQRVLSQQDCYQELKTSHNNKTTNACDGLLYHHAMVLNIRYCRTVDKPLFQLFHGRPPELPCCLLSLMKPRLSVTPEAYLQKLPQALVNIEAESYHSKLNVKKKDVDRAFNNYSTLPLYKVGDNVYFYSNRGYGCENTLVMLWQGPIKANQKMDPKNYTKYSITGHLITRVHAQYMCAAPSTHG</sequence>